<feature type="region of interest" description="Disordered" evidence="1">
    <location>
        <begin position="378"/>
        <end position="447"/>
    </location>
</feature>
<feature type="compositionally biased region" description="Basic and acidic residues" evidence="1">
    <location>
        <begin position="378"/>
        <end position="389"/>
    </location>
</feature>
<evidence type="ECO:0000256" key="1">
    <source>
        <dbReference type="SAM" id="MobiDB-lite"/>
    </source>
</evidence>
<protein>
    <submittedName>
        <fullName evidence="2">Uncharacterized protein</fullName>
    </submittedName>
</protein>
<dbReference type="AlphaFoldDB" id="A0A9P8JB58"/>
<proteinExistence type="predicted"/>
<sequence length="580" mass="65062">MSNGSRRQQTFPGNMAPSHVAAYGYHDQRSQKPTTGRSGGMNAQQLSPSQQVFDASFWNNSAPATQYYRHAQVVPQSPSFNNTSYMPNHQNMQPFPPTSFGNPSYQTTFDPAAQMLQNWRMVQSGHNPYSQQHYSMPQTPFQQTTFEQPAVQQTHAQPQTGVKQDLEVAGAYSSNYADFDMEDDPSAQLMAELASDIPEAARSPTLPEASDIKYQNENQGWGDSVVNHTDLGLHNSMFSNAQALQNAGLESFQRLESQNPVTEVEKIQEDQLAQQIEQVVAGLIDEGMQDVVSEEQTTIRQAPDYTNTTASTPDHGTIADARLEHSAFAGVALSPIDNTEHSRDDAAEPVEDPINAIESDIEEEDVMQDDLAQEHAVVGHEDQDELSEHDTEEGDMDEEESIADENAEDEKEVNADETVEDEDADVHVSDAEPSSDLEAHDSGAEVSQQVEFEGYTLAESAQKTIKKMIAKKEDKELHHKAFKLQPHHIPEHRYWVAILMHTMQPSKAKVEKDFVWLKGHKTNTVETMWNKYREVTTEEQHQILFCGRVPQFTDTLEELDRFGDKLIVFRAAKQEVIVID</sequence>
<organism evidence="2 3">
    <name type="scientific">Aureobasidium melanogenum</name>
    <name type="common">Aureobasidium pullulans var. melanogenum</name>
    <dbReference type="NCBI Taxonomy" id="46634"/>
    <lineage>
        <taxon>Eukaryota</taxon>
        <taxon>Fungi</taxon>
        <taxon>Dikarya</taxon>
        <taxon>Ascomycota</taxon>
        <taxon>Pezizomycotina</taxon>
        <taxon>Dothideomycetes</taxon>
        <taxon>Dothideomycetidae</taxon>
        <taxon>Dothideales</taxon>
        <taxon>Saccotheciaceae</taxon>
        <taxon>Aureobasidium</taxon>
    </lineage>
</organism>
<reference evidence="2" key="2">
    <citation type="submission" date="2021-08" db="EMBL/GenBank/DDBJ databases">
        <authorList>
            <person name="Gostincar C."/>
            <person name="Sun X."/>
            <person name="Song Z."/>
            <person name="Gunde-Cimerman N."/>
        </authorList>
    </citation>
    <scope>NUCLEOTIDE SEQUENCE</scope>
    <source>
        <strain evidence="2">EXF-9911</strain>
    </source>
</reference>
<dbReference type="Proteomes" id="UP000779574">
    <property type="component" value="Unassembled WGS sequence"/>
</dbReference>
<feature type="compositionally biased region" description="Polar residues" evidence="1">
    <location>
        <begin position="294"/>
        <end position="314"/>
    </location>
</feature>
<feature type="compositionally biased region" description="Acidic residues" evidence="1">
    <location>
        <begin position="390"/>
        <end position="424"/>
    </location>
</feature>
<comment type="caution">
    <text evidence="2">The sequence shown here is derived from an EMBL/GenBank/DDBJ whole genome shotgun (WGS) entry which is preliminary data.</text>
</comment>
<dbReference type="OrthoDB" id="3934090at2759"/>
<feature type="region of interest" description="Disordered" evidence="1">
    <location>
        <begin position="294"/>
        <end position="316"/>
    </location>
</feature>
<evidence type="ECO:0000313" key="3">
    <source>
        <dbReference type="Proteomes" id="UP000779574"/>
    </source>
</evidence>
<reference evidence="2" key="1">
    <citation type="journal article" date="2021" name="J Fungi (Basel)">
        <title>Virulence traits and population genomics of the black yeast Aureobasidium melanogenum.</title>
        <authorList>
            <person name="Cernosa A."/>
            <person name="Sun X."/>
            <person name="Gostincar C."/>
            <person name="Fang C."/>
            <person name="Gunde-Cimerman N."/>
            <person name="Song Z."/>
        </authorList>
    </citation>
    <scope>NUCLEOTIDE SEQUENCE</scope>
    <source>
        <strain evidence="2">EXF-9911</strain>
    </source>
</reference>
<accession>A0A9P8JB58</accession>
<dbReference type="EMBL" id="JAHFXF010000166">
    <property type="protein sequence ID" value="KAG9694280.1"/>
    <property type="molecule type" value="Genomic_DNA"/>
</dbReference>
<name>A0A9P8JB58_AURME</name>
<feature type="region of interest" description="Disordered" evidence="1">
    <location>
        <begin position="79"/>
        <end position="102"/>
    </location>
</feature>
<feature type="non-terminal residue" evidence="2">
    <location>
        <position position="1"/>
    </location>
</feature>
<gene>
    <name evidence="2" type="ORF">KCU76_g5349</name>
</gene>
<evidence type="ECO:0000313" key="2">
    <source>
        <dbReference type="EMBL" id="KAG9694280.1"/>
    </source>
</evidence>